<keyword evidence="1" id="KW-1133">Transmembrane helix</keyword>
<dbReference type="Proteomes" id="UP001358417">
    <property type="component" value="Unassembled WGS sequence"/>
</dbReference>
<evidence type="ECO:0000313" key="4">
    <source>
        <dbReference type="Proteomes" id="UP001358417"/>
    </source>
</evidence>
<dbReference type="AlphaFoldDB" id="A0AAV9NPW6"/>
<dbReference type="GeneID" id="89972708"/>
<keyword evidence="4" id="KW-1185">Reference proteome</keyword>
<keyword evidence="1" id="KW-0472">Membrane</keyword>
<feature type="signal peptide" evidence="2">
    <location>
        <begin position="1"/>
        <end position="19"/>
    </location>
</feature>
<dbReference type="EMBL" id="JAVRRD010000002">
    <property type="protein sequence ID" value="KAK5062459.1"/>
    <property type="molecule type" value="Genomic_DNA"/>
</dbReference>
<sequence length="226" mass="23589">MQTFALACAGLAILQGAIANPIASLGRRALLSTSDDLPSSNEVLEVISGAQEIAISISDSSDIIANVNAAFDDIYSIVQIDSSELDGASIPTTTTIIPIIDSVICQLLLCDRSVVLSPGSGVVDPEQEFLPSELAIAELQGWANGTIPIPSEVADVSLDADTVTQFVDAVSGMVKIWKKASGSTPSPQQKRALRQIAAAKMHKRVAPLLIGAVIGLAVLLWSTEAR</sequence>
<evidence type="ECO:0000256" key="1">
    <source>
        <dbReference type="SAM" id="Phobius"/>
    </source>
</evidence>
<evidence type="ECO:0000313" key="3">
    <source>
        <dbReference type="EMBL" id="KAK5062459.1"/>
    </source>
</evidence>
<evidence type="ECO:0000256" key="2">
    <source>
        <dbReference type="SAM" id="SignalP"/>
    </source>
</evidence>
<proteinExistence type="predicted"/>
<accession>A0AAV9NPW6</accession>
<feature type="transmembrane region" description="Helical" evidence="1">
    <location>
        <begin position="205"/>
        <end position="223"/>
    </location>
</feature>
<feature type="chain" id="PRO_5043564108" evidence="2">
    <location>
        <begin position="20"/>
        <end position="226"/>
    </location>
</feature>
<dbReference type="RefSeq" id="XP_064710731.1">
    <property type="nucleotide sequence ID" value="XM_064848107.1"/>
</dbReference>
<keyword evidence="1" id="KW-0812">Transmembrane</keyword>
<reference evidence="3 4" key="1">
    <citation type="submission" date="2023-08" db="EMBL/GenBank/DDBJ databases">
        <title>Black Yeasts Isolated from many extreme environments.</title>
        <authorList>
            <person name="Coleine C."/>
            <person name="Stajich J.E."/>
            <person name="Selbmann L."/>
        </authorList>
    </citation>
    <scope>NUCLEOTIDE SEQUENCE [LARGE SCALE GENOMIC DNA]</scope>
    <source>
        <strain evidence="3 4">CCFEE 5792</strain>
    </source>
</reference>
<comment type="caution">
    <text evidence="3">The sequence shown here is derived from an EMBL/GenBank/DDBJ whole genome shotgun (WGS) entry which is preliminary data.</text>
</comment>
<name>A0AAV9NPW6_9EURO</name>
<gene>
    <name evidence="3" type="ORF">LTR84_004530</name>
</gene>
<organism evidence="3 4">
    <name type="scientific">Exophiala bonariae</name>
    <dbReference type="NCBI Taxonomy" id="1690606"/>
    <lineage>
        <taxon>Eukaryota</taxon>
        <taxon>Fungi</taxon>
        <taxon>Dikarya</taxon>
        <taxon>Ascomycota</taxon>
        <taxon>Pezizomycotina</taxon>
        <taxon>Eurotiomycetes</taxon>
        <taxon>Chaetothyriomycetidae</taxon>
        <taxon>Chaetothyriales</taxon>
        <taxon>Herpotrichiellaceae</taxon>
        <taxon>Exophiala</taxon>
    </lineage>
</organism>
<protein>
    <submittedName>
        <fullName evidence="3">Uncharacterized protein</fullName>
    </submittedName>
</protein>
<keyword evidence="2" id="KW-0732">Signal</keyword>